<organism evidence="2 3">
    <name type="scientific">Rhizophagus irregularis</name>
    <dbReference type="NCBI Taxonomy" id="588596"/>
    <lineage>
        <taxon>Eukaryota</taxon>
        <taxon>Fungi</taxon>
        <taxon>Fungi incertae sedis</taxon>
        <taxon>Mucoromycota</taxon>
        <taxon>Glomeromycotina</taxon>
        <taxon>Glomeromycetes</taxon>
        <taxon>Glomerales</taxon>
        <taxon>Glomeraceae</taxon>
        <taxon>Rhizophagus</taxon>
    </lineage>
</organism>
<reference evidence="2 3" key="1">
    <citation type="submission" date="2015-10" db="EMBL/GenBank/DDBJ databases">
        <title>Genome analyses suggest a sexual origin of heterokaryosis in a supposedly ancient asexual fungus.</title>
        <authorList>
            <person name="Ropars J."/>
            <person name="Sedzielewska K."/>
            <person name="Noel J."/>
            <person name="Charron P."/>
            <person name="Farinelli L."/>
            <person name="Marton T."/>
            <person name="Kruger M."/>
            <person name="Pelin A."/>
            <person name="Brachmann A."/>
            <person name="Corradi N."/>
        </authorList>
    </citation>
    <scope>NUCLEOTIDE SEQUENCE [LARGE SCALE GENOMIC DNA]</scope>
    <source>
        <strain evidence="2 3">A4</strain>
    </source>
</reference>
<feature type="domain" description="DUF8211" evidence="1">
    <location>
        <begin position="299"/>
        <end position="434"/>
    </location>
</feature>
<dbReference type="EMBL" id="LLXI01000626">
    <property type="protein sequence ID" value="PKY48295.1"/>
    <property type="molecule type" value="Genomic_DNA"/>
</dbReference>
<evidence type="ECO:0000313" key="3">
    <source>
        <dbReference type="Proteomes" id="UP000234323"/>
    </source>
</evidence>
<comment type="caution">
    <text evidence="2">The sequence shown here is derived from an EMBL/GenBank/DDBJ whole genome shotgun (WGS) entry which is preliminary data.</text>
</comment>
<sequence>MSSSGTVIIDWSSTPVSSFVRIDAYTRSPVADLYNHRLSNTSSNVLTTKDILTYDIDIYIKFHKRSLPLEEISSSQISTVEDVTPLSSNLPITASYEDDTLNDDQNGLSNLVVDKDLSLVSNESPEPYSQLDVPDYGRLIPKGRLAENTVLDTTTSIHDNILSTIVDSSSNYTPSLSTFSFLVSFEHFHVISAAKAERIGFIRSREQKVDFRNHMTKTYFNFSYKKYRFHFVIYTPCNNLFTQNIFTNCRVTCSSPAPFVLSHHRRACSVHHHKLVYYSRSERINPDEIQINLNSKSVHARIIYNRRMKQKTKRIISNRLGIFYNTRFTANNIDNILTKGRTYIYNKLYENLTFCPSDKVNVRKRQRARFERQFKRVLHNSALTEDASIEDKLIACKRKSFLLLPSTQIIKPIMHLRYKKKYQRPLQCYYNFKLPALNTSRYANRYTKQEVYRVNDFNSTEHNFSVDVSEMSFVASLSRDSDVISTVIDNSSSTFNVNAPVFIPKKMVQSKKTYDKPTVRPIPDELLPYVPNEPIYKDGITFAYLTKNEQRTREPLVVGSKNWIKAIREFKARADRKKALDDYVEEIKMKWEIDFKEFAISCDALSKNLFNLQNICHNYLAYLSTCPVISASSTLSSKKGKQKATYGPNNPPFDQRHLLELKDKVEECYLSLALAERDNVLFFPDFHNKLPRGERKRKVDNYTNLDSLHGFHRSKRSHIVTED</sequence>
<evidence type="ECO:0000259" key="1">
    <source>
        <dbReference type="Pfam" id="PF26638"/>
    </source>
</evidence>
<accession>A0A2I1GNV2</accession>
<dbReference type="Proteomes" id="UP000234323">
    <property type="component" value="Unassembled WGS sequence"/>
</dbReference>
<name>A0A2I1GNV2_9GLOM</name>
<dbReference type="VEuPathDB" id="FungiDB:RhiirA1_476531"/>
<dbReference type="AlphaFoldDB" id="A0A2I1GNV2"/>
<proteinExistence type="predicted"/>
<protein>
    <recommendedName>
        <fullName evidence="1">DUF8211 domain-containing protein</fullName>
    </recommendedName>
</protein>
<evidence type="ECO:0000313" key="2">
    <source>
        <dbReference type="EMBL" id="PKY48295.1"/>
    </source>
</evidence>
<dbReference type="VEuPathDB" id="FungiDB:FUN_003176"/>
<keyword evidence="3" id="KW-1185">Reference proteome</keyword>
<gene>
    <name evidence="2" type="ORF">RhiirA4_463854</name>
</gene>
<dbReference type="Pfam" id="PF26638">
    <property type="entry name" value="DUF8211"/>
    <property type="match status" value="1"/>
</dbReference>
<dbReference type="InterPro" id="IPR058524">
    <property type="entry name" value="DUF8211"/>
</dbReference>